<organism evidence="1 2">
    <name type="scientific">Candidatus Alloenteromonas pullistercoris</name>
    <dbReference type="NCBI Taxonomy" id="2840785"/>
    <lineage>
        <taxon>Bacteria</taxon>
        <taxon>Bacillati</taxon>
        <taxon>Bacillota</taxon>
        <taxon>Bacillota incertae sedis</taxon>
        <taxon>Candidatus Alloenteromonas</taxon>
    </lineage>
</organism>
<dbReference type="Proteomes" id="UP000823634">
    <property type="component" value="Unassembled WGS sequence"/>
</dbReference>
<dbReference type="EMBL" id="JADINA010000006">
    <property type="protein sequence ID" value="MBO8425791.1"/>
    <property type="molecule type" value="Genomic_DNA"/>
</dbReference>
<comment type="caution">
    <text evidence="1">The sequence shown here is derived from an EMBL/GenBank/DDBJ whole genome shotgun (WGS) entry which is preliminary data.</text>
</comment>
<protein>
    <submittedName>
        <fullName evidence="1">Uncharacterized protein</fullName>
    </submittedName>
</protein>
<reference evidence="1" key="1">
    <citation type="submission" date="2020-10" db="EMBL/GenBank/DDBJ databases">
        <authorList>
            <person name="Gilroy R."/>
        </authorList>
    </citation>
    <scope>NUCLEOTIDE SEQUENCE</scope>
    <source>
        <strain evidence="1">17113</strain>
    </source>
</reference>
<evidence type="ECO:0000313" key="2">
    <source>
        <dbReference type="Proteomes" id="UP000823634"/>
    </source>
</evidence>
<gene>
    <name evidence="1" type="ORF">IAC61_00540</name>
</gene>
<name>A0A9D9DG71_9FIRM</name>
<proteinExistence type="predicted"/>
<evidence type="ECO:0000313" key="1">
    <source>
        <dbReference type="EMBL" id="MBO8425791.1"/>
    </source>
</evidence>
<sequence>MDEIIQVKTRKFVVKTVKAEHPDHTTYICVWADRTYCVRTYKEGYDQALADYKELKHAGINMAKMCFHDEATKSIVFDYFPEEDCLKALSHGPLSDEHFSALFDLYRFARFSKVALDWQPQNFMLRGSQMFYLPTKWEPLTDDKRLEKGFLRTWFLGSEGRALLKKKGYDVSELPSLSEQEVNKATVLMTVKNW</sequence>
<reference evidence="1" key="2">
    <citation type="journal article" date="2021" name="PeerJ">
        <title>Extensive microbial diversity within the chicken gut microbiome revealed by metagenomics and culture.</title>
        <authorList>
            <person name="Gilroy R."/>
            <person name="Ravi A."/>
            <person name="Getino M."/>
            <person name="Pursley I."/>
            <person name="Horton D.L."/>
            <person name="Alikhan N.F."/>
            <person name="Baker D."/>
            <person name="Gharbi K."/>
            <person name="Hall N."/>
            <person name="Watson M."/>
            <person name="Adriaenssens E.M."/>
            <person name="Foster-Nyarko E."/>
            <person name="Jarju S."/>
            <person name="Secka A."/>
            <person name="Antonio M."/>
            <person name="Oren A."/>
            <person name="Chaudhuri R.R."/>
            <person name="La Ragione R."/>
            <person name="Hildebrand F."/>
            <person name="Pallen M.J."/>
        </authorList>
    </citation>
    <scope>NUCLEOTIDE SEQUENCE</scope>
    <source>
        <strain evidence="1">17113</strain>
    </source>
</reference>
<dbReference type="AlphaFoldDB" id="A0A9D9DG71"/>
<accession>A0A9D9DG71</accession>